<evidence type="ECO:0000313" key="1">
    <source>
        <dbReference type="EMBL" id="HJC72978.1"/>
    </source>
</evidence>
<comment type="caution">
    <text evidence="1">The sequence shown here is derived from an EMBL/GenBank/DDBJ whole genome shotgun (WGS) entry which is preliminary data.</text>
</comment>
<dbReference type="AlphaFoldDB" id="A0A9D2Q4X0"/>
<dbReference type="Proteomes" id="UP000823918">
    <property type="component" value="Unassembled WGS sequence"/>
</dbReference>
<accession>A0A9D2Q4X0</accession>
<gene>
    <name evidence="1" type="ORF">H9698_09345</name>
</gene>
<evidence type="ECO:0000313" key="2">
    <source>
        <dbReference type="Proteomes" id="UP000823918"/>
    </source>
</evidence>
<protein>
    <submittedName>
        <fullName evidence="1">Uncharacterized protein</fullName>
    </submittedName>
</protein>
<reference evidence="1" key="1">
    <citation type="journal article" date="2021" name="PeerJ">
        <title>Extensive microbial diversity within the chicken gut microbiome revealed by metagenomics and culture.</title>
        <authorList>
            <person name="Gilroy R."/>
            <person name="Ravi A."/>
            <person name="Getino M."/>
            <person name="Pursley I."/>
            <person name="Horton D.L."/>
            <person name="Alikhan N.F."/>
            <person name="Baker D."/>
            <person name="Gharbi K."/>
            <person name="Hall N."/>
            <person name="Watson M."/>
            <person name="Adriaenssens E.M."/>
            <person name="Foster-Nyarko E."/>
            <person name="Jarju S."/>
            <person name="Secka A."/>
            <person name="Antonio M."/>
            <person name="Oren A."/>
            <person name="Chaudhuri R.R."/>
            <person name="La Ragione R."/>
            <person name="Hildebrand F."/>
            <person name="Pallen M.J."/>
        </authorList>
    </citation>
    <scope>NUCLEOTIDE SEQUENCE</scope>
    <source>
        <strain evidence="1">5933</strain>
    </source>
</reference>
<dbReference type="EMBL" id="DWWA01000049">
    <property type="protein sequence ID" value="HJC72978.1"/>
    <property type="molecule type" value="Genomic_DNA"/>
</dbReference>
<organism evidence="1 2">
    <name type="scientific">Candidatus Ruthenibacterium merdavium</name>
    <dbReference type="NCBI Taxonomy" id="2838752"/>
    <lineage>
        <taxon>Bacteria</taxon>
        <taxon>Bacillati</taxon>
        <taxon>Bacillota</taxon>
        <taxon>Clostridia</taxon>
        <taxon>Eubacteriales</taxon>
        <taxon>Oscillospiraceae</taxon>
        <taxon>Ruthenibacterium</taxon>
    </lineage>
</organism>
<reference evidence="1" key="2">
    <citation type="submission" date="2021-04" db="EMBL/GenBank/DDBJ databases">
        <authorList>
            <person name="Gilroy R."/>
        </authorList>
    </citation>
    <scope>NUCLEOTIDE SEQUENCE</scope>
    <source>
        <strain evidence="1">5933</strain>
    </source>
</reference>
<name>A0A9D2Q4X0_9FIRM</name>
<proteinExistence type="predicted"/>
<sequence>MKNWGTDFSVPQFLLQIAEQNTESSKKLIDEKIKKFYNKTNAVLWPAVAVPCGGVFARVNMPCLT</sequence>